<dbReference type="SMART" id="SM00292">
    <property type="entry name" value="BRCT"/>
    <property type="match status" value="1"/>
</dbReference>
<evidence type="ECO:0000256" key="2">
    <source>
        <dbReference type="ARBA" id="ARBA00022552"/>
    </source>
</evidence>
<organism evidence="7 8">
    <name type="scientific">Laccaria amethystina LaAM-08-1</name>
    <dbReference type="NCBI Taxonomy" id="1095629"/>
    <lineage>
        <taxon>Eukaryota</taxon>
        <taxon>Fungi</taxon>
        <taxon>Dikarya</taxon>
        <taxon>Basidiomycota</taxon>
        <taxon>Agaricomycotina</taxon>
        <taxon>Agaricomycetes</taxon>
        <taxon>Agaricomycetidae</taxon>
        <taxon>Agaricales</taxon>
        <taxon>Agaricineae</taxon>
        <taxon>Hydnangiaceae</taxon>
        <taxon>Laccaria</taxon>
    </lineage>
</organism>
<keyword evidence="3 4" id="KW-0539">Nucleus</keyword>
<reference evidence="8" key="2">
    <citation type="submission" date="2015-01" db="EMBL/GenBank/DDBJ databases">
        <title>Evolutionary Origins and Diversification of the Mycorrhizal Mutualists.</title>
        <authorList>
            <consortium name="DOE Joint Genome Institute"/>
            <consortium name="Mycorrhizal Genomics Consortium"/>
            <person name="Kohler A."/>
            <person name="Kuo A."/>
            <person name="Nagy L.G."/>
            <person name="Floudas D."/>
            <person name="Copeland A."/>
            <person name="Barry K.W."/>
            <person name="Cichocki N."/>
            <person name="Veneault-Fourrey C."/>
            <person name="LaButti K."/>
            <person name="Lindquist E.A."/>
            <person name="Lipzen A."/>
            <person name="Lundell T."/>
            <person name="Morin E."/>
            <person name="Murat C."/>
            <person name="Riley R."/>
            <person name="Ohm R."/>
            <person name="Sun H."/>
            <person name="Tunlid A."/>
            <person name="Henrissat B."/>
            <person name="Grigoriev I.V."/>
            <person name="Hibbett D.S."/>
            <person name="Martin F."/>
        </authorList>
    </citation>
    <scope>NUCLEOTIDE SEQUENCE [LARGE SCALE GENOMIC DNA]</scope>
    <source>
        <strain evidence="8">LaAM-08-1</strain>
    </source>
</reference>
<accession>A0A0C9Y867</accession>
<evidence type="ECO:0000256" key="5">
    <source>
        <dbReference type="SAM" id="MobiDB-lite"/>
    </source>
</evidence>
<evidence type="ECO:0000256" key="1">
    <source>
        <dbReference type="ARBA" id="ARBA00022517"/>
    </source>
</evidence>
<reference evidence="7 8" key="1">
    <citation type="submission" date="2014-04" db="EMBL/GenBank/DDBJ databases">
        <authorList>
            <consortium name="DOE Joint Genome Institute"/>
            <person name="Kuo A."/>
            <person name="Kohler A."/>
            <person name="Nagy L.G."/>
            <person name="Floudas D."/>
            <person name="Copeland A."/>
            <person name="Barry K.W."/>
            <person name="Cichocki N."/>
            <person name="Veneault-Fourrey C."/>
            <person name="LaButti K."/>
            <person name="Lindquist E.A."/>
            <person name="Lipzen A."/>
            <person name="Lundell T."/>
            <person name="Morin E."/>
            <person name="Murat C."/>
            <person name="Sun H."/>
            <person name="Tunlid A."/>
            <person name="Henrissat B."/>
            <person name="Grigoriev I.V."/>
            <person name="Hibbett D.S."/>
            <person name="Martin F."/>
            <person name="Nordberg H.P."/>
            <person name="Cantor M.N."/>
            <person name="Hua S.X."/>
        </authorList>
    </citation>
    <scope>NUCLEOTIDE SEQUENCE [LARGE SCALE GENOMIC DNA]</scope>
    <source>
        <strain evidence="7 8">LaAM-08-1</strain>
    </source>
</reference>
<dbReference type="AlphaFoldDB" id="A0A0C9Y867"/>
<dbReference type="Pfam" id="PF06732">
    <property type="entry name" value="Pescadillo_N"/>
    <property type="match status" value="1"/>
</dbReference>
<dbReference type="GO" id="GO:0030687">
    <property type="term" value="C:preribosome, large subunit precursor"/>
    <property type="evidence" value="ECO:0007669"/>
    <property type="project" value="UniProtKB-UniRule"/>
</dbReference>
<name>A0A0C9Y867_9AGAR</name>
<dbReference type="GO" id="GO:0043021">
    <property type="term" value="F:ribonucleoprotein complex binding"/>
    <property type="evidence" value="ECO:0007669"/>
    <property type="project" value="UniProtKB-UniRule"/>
</dbReference>
<comment type="subcellular location">
    <subcellularLocation>
        <location evidence="4">Nucleus</location>
        <location evidence="4">Nucleolus</location>
    </subcellularLocation>
    <subcellularLocation>
        <location evidence="4">Nucleus</location>
        <location evidence="4">Nucleoplasm</location>
    </subcellularLocation>
</comment>
<dbReference type="InterPro" id="IPR036420">
    <property type="entry name" value="BRCT_dom_sf"/>
</dbReference>
<feature type="region of interest" description="Disordered" evidence="5">
    <location>
        <begin position="473"/>
        <end position="510"/>
    </location>
</feature>
<proteinExistence type="inferred from homology"/>
<dbReference type="Pfam" id="PF00533">
    <property type="entry name" value="BRCT"/>
    <property type="match status" value="1"/>
</dbReference>
<evidence type="ECO:0000256" key="3">
    <source>
        <dbReference type="ARBA" id="ARBA00023242"/>
    </source>
</evidence>
<dbReference type="HOGENOM" id="CLU_019619_1_1_1"/>
<protein>
    <recommendedName>
        <fullName evidence="4">Pescadillo homolog</fullName>
    </recommendedName>
    <alternativeName>
        <fullName evidence="4">Nucleolar protein 7 homolog</fullName>
    </alternativeName>
</protein>
<dbReference type="InterPro" id="IPR010613">
    <property type="entry name" value="PES"/>
</dbReference>
<keyword evidence="2 4" id="KW-0698">rRNA processing</keyword>
<dbReference type="CDD" id="cd17709">
    <property type="entry name" value="BRCT_pescadillo_like"/>
    <property type="match status" value="1"/>
</dbReference>
<dbReference type="GO" id="GO:0005654">
    <property type="term" value="C:nucleoplasm"/>
    <property type="evidence" value="ECO:0007669"/>
    <property type="project" value="UniProtKB-SubCell"/>
</dbReference>
<dbReference type="HAMAP" id="MF_03028">
    <property type="entry name" value="Pescadillo"/>
    <property type="match status" value="1"/>
</dbReference>
<keyword evidence="8" id="KW-1185">Reference proteome</keyword>
<dbReference type="InterPro" id="IPR001357">
    <property type="entry name" value="BRCT_dom"/>
</dbReference>
<dbReference type="EMBL" id="KN838571">
    <property type="protein sequence ID" value="KIK04238.1"/>
    <property type="molecule type" value="Genomic_DNA"/>
</dbReference>
<evidence type="ECO:0000313" key="8">
    <source>
        <dbReference type="Proteomes" id="UP000054477"/>
    </source>
</evidence>
<evidence type="ECO:0000313" key="7">
    <source>
        <dbReference type="EMBL" id="KIK04238.1"/>
    </source>
</evidence>
<dbReference type="Gene3D" id="3.40.50.10190">
    <property type="entry name" value="BRCT domain"/>
    <property type="match status" value="1"/>
</dbReference>
<gene>
    <name evidence="4" type="primary">NOP7</name>
    <name evidence="7" type="ORF">K443DRAFT_93335</name>
</gene>
<dbReference type="GO" id="GO:0070545">
    <property type="term" value="C:PeBoW complex"/>
    <property type="evidence" value="ECO:0007669"/>
    <property type="project" value="TreeGrafter"/>
</dbReference>
<dbReference type="OrthoDB" id="10264910at2759"/>
<comment type="subunit">
    <text evidence="4">Component of the NOP7 complex, composed of ERB1, NOP7 and YTM1. Within the NOP7 complex ERB1 appears to interact directly with NOP7 and YTM1. The NOP7 complex also associates with the 66S pre-ribosome.</text>
</comment>
<dbReference type="Proteomes" id="UP000054477">
    <property type="component" value="Unassembled WGS sequence"/>
</dbReference>
<dbReference type="GO" id="GO:0000466">
    <property type="term" value="P:maturation of 5.8S rRNA from tricistronic rRNA transcript (SSU-rRNA, 5.8S rRNA, LSU-rRNA)"/>
    <property type="evidence" value="ECO:0007669"/>
    <property type="project" value="UniProtKB-UniRule"/>
</dbReference>
<comment type="similarity">
    <text evidence="4">Belongs to the pescadillo family.</text>
</comment>
<dbReference type="SUPFAM" id="SSF52113">
    <property type="entry name" value="BRCT domain"/>
    <property type="match status" value="1"/>
</dbReference>
<dbReference type="STRING" id="1095629.A0A0C9Y867"/>
<comment type="function">
    <text evidence="4">Component of the NOP7 complex, which is required for maturation of the 25S and 5.8S ribosomal RNAs and formation of the 60S ribosome.</text>
</comment>
<sequence length="617" mass="68998">MGRLKQRGKAGAAKNYVTRTSAIKKLQCSLADFRRLCILKGIFPREPRSRKRANKGSSAPTSFYYAKDIAYLAHEPVLKKLREHKAFAKKLSRALGRGEWSSAKILEENKPIYRLDHIIKERYPTFIDAVRDMDDALCMVFLFASLPTTTRLLPELMENCSRLAAEWQLYIMRSQSLRKVFLSIKGVYYQAEIMDQTVTWLVPYQFTQNIPADVDVRVMLTFLELYQTLLGFILFKLYTDAGLVYPPPLDAKKDESAAGIGAFSLQDITQPAAQPSRAKAVELDGRKISTKDVRQTIKNIEASYSTHDPDVEMSNPETATREVEEEFIPQASLSNPGVSVSTELPTLQSISSLPQSLSISLFSPYTFFLSREVSRPIFEFMVRSFGGKIGWSTSSGSGSPFEETDETITHVIIDRPLVGREESPSQRELRLRRKYVQPQWIVDCINSGKILLEGPYDQGKTLPPHLSPFGEYEGAYDPAAGPLGPSGVEQESEPEADEVSEADEEDQGDPVQVAVKAATGDSIELRAAELAAEAAGVDYGTFEAKVKKLNRKQMKKPFTDGVEDGEKDMNKMMMSNKQKKLYEKMKYSQKKKEIEVSKTGISLDAVLMSSIAGDTGY</sequence>
<dbReference type="PANTHER" id="PTHR12221:SF6">
    <property type="entry name" value="PESCADILLO HOMOLOG"/>
    <property type="match status" value="1"/>
</dbReference>
<feature type="compositionally biased region" description="Acidic residues" evidence="5">
    <location>
        <begin position="490"/>
        <end position="508"/>
    </location>
</feature>
<keyword evidence="1 4" id="KW-0690">Ribosome biogenesis</keyword>
<evidence type="ECO:0000256" key="4">
    <source>
        <dbReference type="HAMAP-Rule" id="MF_03028"/>
    </source>
</evidence>
<evidence type="ECO:0000259" key="6">
    <source>
        <dbReference type="PROSITE" id="PS50172"/>
    </source>
</evidence>
<dbReference type="PROSITE" id="PS50172">
    <property type="entry name" value="BRCT"/>
    <property type="match status" value="1"/>
</dbReference>
<feature type="domain" description="BRCT" evidence="6">
    <location>
        <begin position="357"/>
        <end position="458"/>
    </location>
</feature>
<dbReference type="PANTHER" id="PTHR12221">
    <property type="entry name" value="PESCADILLO - RELATED"/>
    <property type="match status" value="1"/>
</dbReference>
<dbReference type="GO" id="GO:0000463">
    <property type="term" value="P:maturation of LSU-rRNA from tricistronic rRNA transcript (SSU-rRNA, 5.8S rRNA, LSU-rRNA)"/>
    <property type="evidence" value="ECO:0007669"/>
    <property type="project" value="UniProtKB-UniRule"/>
</dbReference>
<dbReference type="GO" id="GO:0003723">
    <property type="term" value="F:RNA binding"/>
    <property type="evidence" value="ECO:0007669"/>
    <property type="project" value="TreeGrafter"/>
</dbReference>